<proteinExistence type="predicted"/>
<comment type="caution">
    <text evidence="1">The sequence shown here is derived from an EMBL/GenBank/DDBJ whole genome shotgun (WGS) entry which is preliminary data.</text>
</comment>
<accession>A0ABS2L0J6</accession>
<evidence type="ECO:0000313" key="2">
    <source>
        <dbReference type="Proteomes" id="UP000776164"/>
    </source>
</evidence>
<dbReference type="EMBL" id="JAFBBU010000001">
    <property type="protein sequence ID" value="MBM7470588.1"/>
    <property type="molecule type" value="Genomic_DNA"/>
</dbReference>
<organism evidence="1 2">
    <name type="scientific">Subtercola frigoramans</name>
    <dbReference type="NCBI Taxonomy" id="120298"/>
    <lineage>
        <taxon>Bacteria</taxon>
        <taxon>Bacillati</taxon>
        <taxon>Actinomycetota</taxon>
        <taxon>Actinomycetes</taxon>
        <taxon>Micrococcales</taxon>
        <taxon>Microbacteriaceae</taxon>
        <taxon>Subtercola</taxon>
    </lineage>
</organism>
<protein>
    <submittedName>
        <fullName evidence="1">Uncharacterized protein</fullName>
    </submittedName>
</protein>
<gene>
    <name evidence="1" type="ORF">JOE66_000222</name>
</gene>
<name>A0ABS2L0J6_9MICO</name>
<keyword evidence="2" id="KW-1185">Reference proteome</keyword>
<sequence>MTTSTAVGNTKSMHFVRSQRVGVGITFGRQTHLYGGLLAWLFGGFATDFINSVAGVRPAGSRTPGPSSACHS</sequence>
<evidence type="ECO:0000313" key="1">
    <source>
        <dbReference type="EMBL" id="MBM7470588.1"/>
    </source>
</evidence>
<reference evidence="1 2" key="1">
    <citation type="submission" date="2021-01" db="EMBL/GenBank/DDBJ databases">
        <title>Sequencing the genomes of 1000 actinobacteria strains.</title>
        <authorList>
            <person name="Klenk H.-P."/>
        </authorList>
    </citation>
    <scope>NUCLEOTIDE SEQUENCE [LARGE SCALE GENOMIC DNA]</scope>
    <source>
        <strain evidence="1 2">DSM 13057</strain>
    </source>
</reference>
<dbReference type="Proteomes" id="UP000776164">
    <property type="component" value="Unassembled WGS sequence"/>
</dbReference>